<keyword evidence="10" id="KW-0472">Membrane</keyword>
<dbReference type="Gene3D" id="3.30.565.10">
    <property type="entry name" value="Histidine kinase-like ATPase, C-terminal domain"/>
    <property type="match status" value="1"/>
</dbReference>
<dbReference type="InterPro" id="IPR050482">
    <property type="entry name" value="Sensor_HK_TwoCompSys"/>
</dbReference>
<feature type="transmembrane region" description="Helical" evidence="10">
    <location>
        <begin position="58"/>
        <end position="81"/>
    </location>
</feature>
<keyword evidence="10" id="KW-0812">Transmembrane</keyword>
<evidence type="ECO:0000256" key="10">
    <source>
        <dbReference type="SAM" id="Phobius"/>
    </source>
</evidence>
<evidence type="ECO:0000313" key="12">
    <source>
        <dbReference type="EMBL" id="GGK93790.1"/>
    </source>
</evidence>
<feature type="transmembrane region" description="Helical" evidence="10">
    <location>
        <begin position="127"/>
        <end position="148"/>
    </location>
</feature>
<evidence type="ECO:0000256" key="5">
    <source>
        <dbReference type="ARBA" id="ARBA00022741"/>
    </source>
</evidence>
<dbReference type="EC" id="2.7.13.3" evidence="2"/>
<keyword evidence="8" id="KW-0902">Two-component regulatory system</keyword>
<comment type="catalytic activity">
    <reaction evidence="1">
        <text>ATP + protein L-histidine = ADP + protein N-phospho-L-histidine.</text>
        <dbReference type="EC" id="2.7.13.3"/>
    </reaction>
</comment>
<keyword evidence="10" id="KW-1133">Transmembrane helix</keyword>
<dbReference type="EMBL" id="BMQD01000028">
    <property type="protein sequence ID" value="GGK93790.1"/>
    <property type="molecule type" value="Genomic_DNA"/>
</dbReference>
<reference evidence="12" key="2">
    <citation type="submission" date="2022-09" db="EMBL/GenBank/DDBJ databases">
        <authorList>
            <person name="Sun Q."/>
            <person name="Ohkuma M."/>
        </authorList>
    </citation>
    <scope>NUCLEOTIDE SEQUENCE</scope>
    <source>
        <strain evidence="12">JCM 3093</strain>
    </source>
</reference>
<dbReference type="Pfam" id="PF07730">
    <property type="entry name" value="HisKA_3"/>
    <property type="match status" value="1"/>
</dbReference>
<evidence type="ECO:0000256" key="2">
    <source>
        <dbReference type="ARBA" id="ARBA00012438"/>
    </source>
</evidence>
<feature type="region of interest" description="Disordered" evidence="9">
    <location>
        <begin position="375"/>
        <end position="403"/>
    </location>
</feature>
<evidence type="ECO:0000256" key="4">
    <source>
        <dbReference type="ARBA" id="ARBA00022679"/>
    </source>
</evidence>
<dbReference type="SUPFAM" id="SSF55874">
    <property type="entry name" value="ATPase domain of HSP90 chaperone/DNA topoisomerase II/histidine kinase"/>
    <property type="match status" value="1"/>
</dbReference>
<dbReference type="GO" id="GO:0046983">
    <property type="term" value="F:protein dimerization activity"/>
    <property type="evidence" value="ECO:0007669"/>
    <property type="project" value="InterPro"/>
</dbReference>
<dbReference type="PANTHER" id="PTHR24421:SF10">
    <property type="entry name" value="NITRATE_NITRITE SENSOR PROTEIN NARQ"/>
    <property type="match status" value="1"/>
</dbReference>
<evidence type="ECO:0000259" key="11">
    <source>
        <dbReference type="Pfam" id="PF07730"/>
    </source>
</evidence>
<comment type="caution">
    <text evidence="12">The sequence shown here is derived from an EMBL/GenBank/DDBJ whole genome shotgun (WGS) entry which is preliminary data.</text>
</comment>
<keyword evidence="4" id="KW-0808">Transferase</keyword>
<keyword evidence="7" id="KW-0067">ATP-binding</keyword>
<name>A0AA37BMJ0_9ACTN</name>
<dbReference type="InterPro" id="IPR011712">
    <property type="entry name" value="Sig_transdc_His_kin_sub3_dim/P"/>
</dbReference>
<dbReference type="Proteomes" id="UP000627984">
    <property type="component" value="Unassembled WGS sequence"/>
</dbReference>
<sequence>MGHMRRDDVLSAVLCLAVGLVLLAAGSYMRHGTPVQWFVGPLLLACLGVAVRRTRPLLALGLGVVAFVADVAMGPSLGTVLIVTDNLYAAVRYGPRPLGRWMLGITSVIAVVGGAAAGFIARDLALFAVALVQAGLVGVTPVITALVIRQHEDQAVSERIRAEQVARLAELDRKTAVQAERARMARELHDMIANHFSAIAIQSTAVLSRRDLDPAVVRQVLESVRENSVQGMAEMRSMIGLLRQEGEEAEAVRLRVAEADRLAERAREAGLDVRLRVDGEARELPAAVDLAGYRIVQESLTNALKHGGRTAEAVIGYRPEEVVLTVDNPVDGTGPGLPGAGAGLIGMRERAALVGGRVDAGPHGGGWRVRAVLPTLTAPPGPPGPAVPPSVDATASPSREENP</sequence>
<evidence type="ECO:0000256" key="6">
    <source>
        <dbReference type="ARBA" id="ARBA00022777"/>
    </source>
</evidence>
<dbReference type="Gene3D" id="1.20.5.1930">
    <property type="match status" value="1"/>
</dbReference>
<dbReference type="GO" id="GO:0016020">
    <property type="term" value="C:membrane"/>
    <property type="evidence" value="ECO:0007669"/>
    <property type="project" value="InterPro"/>
</dbReference>
<feature type="compositionally biased region" description="Pro residues" evidence="9">
    <location>
        <begin position="377"/>
        <end position="388"/>
    </location>
</feature>
<proteinExistence type="predicted"/>
<accession>A0AA37BMJ0</accession>
<keyword evidence="3" id="KW-0597">Phosphoprotein</keyword>
<dbReference type="GO" id="GO:0005524">
    <property type="term" value="F:ATP binding"/>
    <property type="evidence" value="ECO:0007669"/>
    <property type="project" value="UniProtKB-KW"/>
</dbReference>
<evidence type="ECO:0000256" key="1">
    <source>
        <dbReference type="ARBA" id="ARBA00000085"/>
    </source>
</evidence>
<evidence type="ECO:0000313" key="13">
    <source>
        <dbReference type="Proteomes" id="UP000627984"/>
    </source>
</evidence>
<protein>
    <recommendedName>
        <fullName evidence="2">histidine kinase</fullName>
        <ecNumber evidence="2">2.7.13.3</ecNumber>
    </recommendedName>
</protein>
<evidence type="ECO:0000256" key="8">
    <source>
        <dbReference type="ARBA" id="ARBA00023012"/>
    </source>
</evidence>
<dbReference type="CDD" id="cd16917">
    <property type="entry name" value="HATPase_UhpB-NarQ-NarX-like"/>
    <property type="match status" value="1"/>
</dbReference>
<feature type="domain" description="Signal transduction histidine kinase subgroup 3 dimerisation and phosphoacceptor" evidence="11">
    <location>
        <begin position="180"/>
        <end position="245"/>
    </location>
</feature>
<dbReference type="PANTHER" id="PTHR24421">
    <property type="entry name" value="NITRATE/NITRITE SENSOR PROTEIN NARX-RELATED"/>
    <property type="match status" value="1"/>
</dbReference>
<dbReference type="AlphaFoldDB" id="A0AA37BMJ0"/>
<dbReference type="InterPro" id="IPR036890">
    <property type="entry name" value="HATPase_C_sf"/>
</dbReference>
<evidence type="ECO:0000256" key="7">
    <source>
        <dbReference type="ARBA" id="ARBA00022840"/>
    </source>
</evidence>
<gene>
    <name evidence="12" type="ORF">GCM10010126_61470</name>
</gene>
<reference evidence="12" key="1">
    <citation type="journal article" date="2014" name="Int. J. Syst. Evol. Microbiol.">
        <title>Complete genome sequence of Corynebacterium casei LMG S-19264T (=DSM 44701T), isolated from a smear-ripened cheese.</title>
        <authorList>
            <consortium name="US DOE Joint Genome Institute (JGI-PGF)"/>
            <person name="Walter F."/>
            <person name="Albersmeier A."/>
            <person name="Kalinowski J."/>
            <person name="Ruckert C."/>
        </authorList>
    </citation>
    <scope>NUCLEOTIDE SEQUENCE</scope>
    <source>
        <strain evidence="12">JCM 3093</strain>
    </source>
</reference>
<evidence type="ECO:0000256" key="3">
    <source>
        <dbReference type="ARBA" id="ARBA00022553"/>
    </source>
</evidence>
<feature type="transmembrane region" description="Helical" evidence="10">
    <location>
        <begin position="34"/>
        <end position="51"/>
    </location>
</feature>
<organism evidence="12 13">
    <name type="scientific">Planomonospora parontospora</name>
    <dbReference type="NCBI Taxonomy" id="58119"/>
    <lineage>
        <taxon>Bacteria</taxon>
        <taxon>Bacillati</taxon>
        <taxon>Actinomycetota</taxon>
        <taxon>Actinomycetes</taxon>
        <taxon>Streptosporangiales</taxon>
        <taxon>Streptosporangiaceae</taxon>
        <taxon>Planomonospora</taxon>
    </lineage>
</organism>
<dbReference type="GO" id="GO:0000155">
    <property type="term" value="F:phosphorelay sensor kinase activity"/>
    <property type="evidence" value="ECO:0007669"/>
    <property type="project" value="InterPro"/>
</dbReference>
<keyword evidence="6 12" id="KW-0418">Kinase</keyword>
<feature type="transmembrane region" description="Helical" evidence="10">
    <location>
        <begin position="101"/>
        <end position="120"/>
    </location>
</feature>
<keyword evidence="5" id="KW-0547">Nucleotide-binding</keyword>
<evidence type="ECO:0000256" key="9">
    <source>
        <dbReference type="SAM" id="MobiDB-lite"/>
    </source>
</evidence>